<name>A0ABU0SGD4_9ACTN</name>
<organism evidence="3 4">
    <name type="scientific">Streptomyces umbrinus</name>
    <dbReference type="NCBI Taxonomy" id="67370"/>
    <lineage>
        <taxon>Bacteria</taxon>
        <taxon>Bacillati</taxon>
        <taxon>Actinomycetota</taxon>
        <taxon>Actinomycetes</taxon>
        <taxon>Kitasatosporales</taxon>
        <taxon>Streptomycetaceae</taxon>
        <taxon>Streptomyces</taxon>
        <taxon>Streptomyces phaeochromogenes group</taxon>
    </lineage>
</organism>
<dbReference type="RefSeq" id="WP_307517501.1">
    <property type="nucleotide sequence ID" value="NZ_JAUSZI010000002.1"/>
</dbReference>
<dbReference type="EMBL" id="JAUSZI010000002">
    <property type="protein sequence ID" value="MDQ1022633.1"/>
    <property type="molecule type" value="Genomic_DNA"/>
</dbReference>
<evidence type="ECO:0000313" key="4">
    <source>
        <dbReference type="Proteomes" id="UP001230328"/>
    </source>
</evidence>
<dbReference type="PANTHER" id="PTHR30349">
    <property type="entry name" value="PHAGE INTEGRASE-RELATED"/>
    <property type="match status" value="1"/>
</dbReference>
<keyword evidence="4" id="KW-1185">Reference proteome</keyword>
<comment type="caution">
    <text evidence="3">The sequence shown here is derived from an EMBL/GenBank/DDBJ whole genome shotgun (WGS) entry which is preliminary data.</text>
</comment>
<dbReference type="Proteomes" id="UP001230328">
    <property type="component" value="Unassembled WGS sequence"/>
</dbReference>
<dbReference type="Pfam" id="PF00589">
    <property type="entry name" value="Phage_integrase"/>
    <property type="match status" value="1"/>
</dbReference>
<accession>A0ABU0SGD4</accession>
<dbReference type="InterPro" id="IPR011010">
    <property type="entry name" value="DNA_brk_join_enz"/>
</dbReference>
<evidence type="ECO:0000259" key="2">
    <source>
        <dbReference type="PROSITE" id="PS51898"/>
    </source>
</evidence>
<dbReference type="InterPro" id="IPR050090">
    <property type="entry name" value="Tyrosine_recombinase_XerCD"/>
</dbReference>
<keyword evidence="1" id="KW-0233">DNA recombination</keyword>
<sequence length="385" mass="42303">MRSFPVCLPSGARYWTVLDAELGVFPAADQWLRHVRFGQHRAELTTKSYAGAVVLYLRWCERTGRDWREAASEVGLFMVWLKYAPGNPHEPVSAGPGSAPVRGERRINGVLTGVRGLLSHAVTTGEVERWVLSLLYEVVSTRDLPTEALGEAPGMVSRLKARHRLQEPESDVDRASDEEAVALFRACHNARDRLIVLLLARVGLRPGQVAGLRRSDCHLLMDSRALGCDVEGPHLHIIRRANENGAWSKSRKKWVLPVDFLVVQAMDQYAAERHRMVGAGGSDFLLVNLFRAPLGSPVTTDAIGELIAALVRRAGLGRRVVARMLRHAFASNVADAGGVLDEVQALLGQSHPGSPRPYLHPAAGRLREAIERVPSPRMMSAEAES</sequence>
<evidence type="ECO:0000313" key="3">
    <source>
        <dbReference type="EMBL" id="MDQ1022633.1"/>
    </source>
</evidence>
<dbReference type="InterPro" id="IPR013762">
    <property type="entry name" value="Integrase-like_cat_sf"/>
</dbReference>
<dbReference type="Gene3D" id="1.10.443.10">
    <property type="entry name" value="Intergrase catalytic core"/>
    <property type="match status" value="1"/>
</dbReference>
<gene>
    <name evidence="3" type="ORF">QF035_000215</name>
</gene>
<reference evidence="3 4" key="1">
    <citation type="submission" date="2023-07" db="EMBL/GenBank/DDBJ databases">
        <title>Comparative genomics of wheat-associated soil bacteria to identify genetic determinants of phenazine resistance.</title>
        <authorList>
            <person name="Mouncey N."/>
        </authorList>
    </citation>
    <scope>NUCLEOTIDE SEQUENCE [LARGE SCALE GENOMIC DNA]</scope>
    <source>
        <strain evidence="3 4">V2I4</strain>
    </source>
</reference>
<protein>
    <submittedName>
        <fullName evidence="3">Integrase/recombinase XerD</fullName>
    </submittedName>
</protein>
<feature type="domain" description="Tyr recombinase" evidence="2">
    <location>
        <begin position="170"/>
        <end position="371"/>
    </location>
</feature>
<dbReference type="SUPFAM" id="SSF56349">
    <property type="entry name" value="DNA breaking-rejoining enzymes"/>
    <property type="match status" value="1"/>
</dbReference>
<dbReference type="InterPro" id="IPR002104">
    <property type="entry name" value="Integrase_catalytic"/>
</dbReference>
<dbReference type="PROSITE" id="PS51898">
    <property type="entry name" value="TYR_RECOMBINASE"/>
    <property type="match status" value="1"/>
</dbReference>
<evidence type="ECO:0000256" key="1">
    <source>
        <dbReference type="ARBA" id="ARBA00023172"/>
    </source>
</evidence>
<proteinExistence type="predicted"/>